<dbReference type="EMBL" id="JABSTQ010011483">
    <property type="protein sequence ID" value="KAG0410835.1"/>
    <property type="molecule type" value="Genomic_DNA"/>
</dbReference>
<proteinExistence type="predicted"/>
<feature type="non-terminal residue" evidence="1">
    <location>
        <position position="1"/>
    </location>
</feature>
<keyword evidence="2" id="KW-1185">Reference proteome</keyword>
<organism evidence="1 2">
    <name type="scientific">Ixodes persulcatus</name>
    <name type="common">Taiga tick</name>
    <dbReference type="NCBI Taxonomy" id="34615"/>
    <lineage>
        <taxon>Eukaryota</taxon>
        <taxon>Metazoa</taxon>
        <taxon>Ecdysozoa</taxon>
        <taxon>Arthropoda</taxon>
        <taxon>Chelicerata</taxon>
        <taxon>Arachnida</taxon>
        <taxon>Acari</taxon>
        <taxon>Parasitiformes</taxon>
        <taxon>Ixodida</taxon>
        <taxon>Ixodoidea</taxon>
        <taxon>Ixodidae</taxon>
        <taxon>Ixodinae</taxon>
        <taxon>Ixodes</taxon>
    </lineage>
</organism>
<evidence type="ECO:0000313" key="1">
    <source>
        <dbReference type="EMBL" id="KAG0410835.1"/>
    </source>
</evidence>
<dbReference type="Proteomes" id="UP000805193">
    <property type="component" value="Unassembled WGS sequence"/>
</dbReference>
<protein>
    <submittedName>
        <fullName evidence="1">Uncharacterized protein</fullName>
    </submittedName>
</protein>
<evidence type="ECO:0000313" key="2">
    <source>
        <dbReference type="Proteomes" id="UP000805193"/>
    </source>
</evidence>
<gene>
    <name evidence="1" type="ORF">HPB47_012039</name>
</gene>
<reference evidence="1 2" key="1">
    <citation type="journal article" date="2020" name="Cell">
        <title>Large-Scale Comparative Analyses of Tick Genomes Elucidate Their Genetic Diversity and Vector Capacities.</title>
        <authorList>
            <consortium name="Tick Genome and Microbiome Consortium (TIGMIC)"/>
            <person name="Jia N."/>
            <person name="Wang J."/>
            <person name="Shi W."/>
            <person name="Du L."/>
            <person name="Sun Y."/>
            <person name="Zhan W."/>
            <person name="Jiang J.F."/>
            <person name="Wang Q."/>
            <person name="Zhang B."/>
            <person name="Ji P."/>
            <person name="Bell-Sakyi L."/>
            <person name="Cui X.M."/>
            <person name="Yuan T.T."/>
            <person name="Jiang B.G."/>
            <person name="Yang W.F."/>
            <person name="Lam T.T."/>
            <person name="Chang Q.C."/>
            <person name="Ding S.J."/>
            <person name="Wang X.J."/>
            <person name="Zhu J.G."/>
            <person name="Ruan X.D."/>
            <person name="Zhao L."/>
            <person name="Wei J.T."/>
            <person name="Ye R.Z."/>
            <person name="Que T.C."/>
            <person name="Du C.H."/>
            <person name="Zhou Y.H."/>
            <person name="Cheng J.X."/>
            <person name="Dai P.F."/>
            <person name="Guo W.B."/>
            <person name="Han X.H."/>
            <person name="Huang E.J."/>
            <person name="Li L.F."/>
            <person name="Wei W."/>
            <person name="Gao Y.C."/>
            <person name="Liu J.Z."/>
            <person name="Shao H.Z."/>
            <person name="Wang X."/>
            <person name="Wang C.C."/>
            <person name="Yang T.C."/>
            <person name="Huo Q.B."/>
            <person name="Li W."/>
            <person name="Chen H.Y."/>
            <person name="Chen S.E."/>
            <person name="Zhou L.G."/>
            <person name="Ni X.B."/>
            <person name="Tian J.H."/>
            <person name="Sheng Y."/>
            <person name="Liu T."/>
            <person name="Pan Y.S."/>
            <person name="Xia L.Y."/>
            <person name="Li J."/>
            <person name="Zhao F."/>
            <person name="Cao W.C."/>
        </authorList>
    </citation>
    <scope>NUCLEOTIDE SEQUENCE [LARGE SCALE GENOMIC DNA]</scope>
    <source>
        <strain evidence="1">Iper-2018</strain>
    </source>
</reference>
<accession>A0AC60NUP6</accession>
<name>A0AC60NUP6_IXOPE</name>
<comment type="caution">
    <text evidence="1">The sequence shown here is derived from an EMBL/GenBank/DDBJ whole genome shotgun (WGS) entry which is preliminary data.</text>
</comment>
<sequence>PTAIIEAIREHKNLSSLAFDIPDVIKHCNMKPTSGCDAFNCHTNWYKSFVRYPDSYCYTLDYSRIKNDSHPLRRCRYPWDYEMNSTVGWDLDRVVEVDPFGADASVHEHDTNSAEQAHSLFFEPHSRYIILVEQQTTLALPKPYQTKCVNYEAMRRSKKYYGMMTQNLCYERCRMELWLKKCGCISSRYAYRDLHGSKICDVPKTESCAKVDVSQKFTKKCLKKCRQPCKEITYEVQITAQGQKENADTDEDYEDEEPKEEPKSLLFTINLLFASEKHTILQHLKKFTFIEVFGYLGGYVGIWLGMSFFSVLDSLILYIRDRQLRKIQETRVRPIDYHSSRHQNGGASNDGRRTVGKREVLVVQAVSMGSSVRLAFVEADHRPIQWLGVWRCSEVRTRRHLSMTSFLKHLSLLALVSLLPVTSACYSTNGSYSTCGEKVPKPYHLFGTKTTYEHATGLSSGSANSFNVKGCRPLLLMLFMRHTTRYPNAKDMKKFKDRIPTLRDQMLEAERNNCSMLCKTHLRQLRDWQFEWSIKDENAVTLSGVRDTKLIGKCYAYVKTHPIYQALAREE</sequence>